<sequence>MFAVCIIALLYLTSVSHSAPLACEDLVQPLDQLDPHQLEGRWALAAGSLKINGADKLPSLSNSVRIDFYNSTFTQANRDGPQCYSRSQNISIEGHSFNFMIGQTFNFSGTFFKTSCPDCVMLNLVVESSNYNSVELYLFSKRREVDQKELDEFVSQVECLNMPPHFVMDPTQPLCPAASTKA</sequence>
<evidence type="ECO:0000313" key="7">
    <source>
        <dbReference type="Proteomes" id="UP001279410"/>
    </source>
</evidence>
<keyword evidence="3 5" id="KW-0732">Signal</keyword>
<evidence type="ECO:0000313" key="6">
    <source>
        <dbReference type="EMBL" id="GLD66321.1"/>
    </source>
</evidence>
<dbReference type="SUPFAM" id="SSF50814">
    <property type="entry name" value="Lipocalins"/>
    <property type="match status" value="1"/>
</dbReference>
<organism evidence="6 7">
    <name type="scientific">Lates japonicus</name>
    <name type="common">Japanese lates</name>
    <dbReference type="NCBI Taxonomy" id="270547"/>
    <lineage>
        <taxon>Eukaryota</taxon>
        <taxon>Metazoa</taxon>
        <taxon>Chordata</taxon>
        <taxon>Craniata</taxon>
        <taxon>Vertebrata</taxon>
        <taxon>Euteleostomi</taxon>
        <taxon>Actinopterygii</taxon>
        <taxon>Neopterygii</taxon>
        <taxon>Teleostei</taxon>
        <taxon>Neoteleostei</taxon>
        <taxon>Acanthomorphata</taxon>
        <taxon>Carangaria</taxon>
        <taxon>Carangaria incertae sedis</taxon>
        <taxon>Centropomidae</taxon>
        <taxon>Lates</taxon>
    </lineage>
</organism>
<evidence type="ECO:0000256" key="1">
    <source>
        <dbReference type="ARBA" id="ARBA00004613"/>
    </source>
</evidence>
<keyword evidence="4" id="KW-0325">Glycoprotein</keyword>
<dbReference type="GO" id="GO:0005576">
    <property type="term" value="C:extracellular region"/>
    <property type="evidence" value="ECO:0007669"/>
    <property type="project" value="UniProtKB-SubCell"/>
</dbReference>
<comment type="caution">
    <text evidence="6">The sequence shown here is derived from an EMBL/GenBank/DDBJ whole genome shotgun (WGS) entry which is preliminary data.</text>
</comment>
<dbReference type="InterPro" id="IPR012674">
    <property type="entry name" value="Calycin"/>
</dbReference>
<dbReference type="Gene3D" id="2.40.128.20">
    <property type="match status" value="1"/>
</dbReference>
<feature type="signal peptide" evidence="5">
    <location>
        <begin position="1"/>
        <end position="18"/>
    </location>
</feature>
<dbReference type="PANTHER" id="PTHR11967">
    <property type="entry name" value="ALPHA-1-ACID GLYCOPROTEIN"/>
    <property type="match status" value="1"/>
</dbReference>
<gene>
    <name evidence="6" type="ORF">AKAME5_001772500</name>
</gene>
<proteinExistence type="predicted"/>
<evidence type="ECO:0000256" key="3">
    <source>
        <dbReference type="ARBA" id="ARBA00022729"/>
    </source>
</evidence>
<dbReference type="EMBL" id="BRZM01000091">
    <property type="protein sequence ID" value="GLD66321.1"/>
    <property type="molecule type" value="Genomic_DNA"/>
</dbReference>
<dbReference type="Proteomes" id="UP001279410">
    <property type="component" value="Unassembled WGS sequence"/>
</dbReference>
<comment type="subcellular location">
    <subcellularLocation>
        <location evidence="1">Secreted</location>
    </subcellularLocation>
</comment>
<accession>A0AAD3N7M0</accession>
<evidence type="ECO:0000256" key="5">
    <source>
        <dbReference type="SAM" id="SignalP"/>
    </source>
</evidence>
<protein>
    <recommendedName>
        <fullName evidence="8">Apolipoprotein M</fullName>
    </recommendedName>
</protein>
<feature type="chain" id="PRO_5042053253" description="Apolipoprotein M" evidence="5">
    <location>
        <begin position="19"/>
        <end position="182"/>
    </location>
</feature>
<dbReference type="AlphaFoldDB" id="A0AAD3N7M0"/>
<keyword evidence="7" id="KW-1185">Reference proteome</keyword>
<evidence type="ECO:0000256" key="4">
    <source>
        <dbReference type="ARBA" id="ARBA00023180"/>
    </source>
</evidence>
<evidence type="ECO:0000256" key="2">
    <source>
        <dbReference type="ARBA" id="ARBA00022525"/>
    </source>
</evidence>
<name>A0AAD3N7M0_LATJO</name>
<keyword evidence="2" id="KW-0964">Secreted</keyword>
<dbReference type="PANTHER" id="PTHR11967:SF2">
    <property type="entry name" value="ALPHA-1-ACID GLYCOPROTEIN 1"/>
    <property type="match status" value="1"/>
</dbReference>
<evidence type="ECO:0008006" key="8">
    <source>
        <dbReference type="Google" id="ProtNLM"/>
    </source>
</evidence>
<reference evidence="6" key="1">
    <citation type="submission" date="2022-08" db="EMBL/GenBank/DDBJ databases">
        <title>Genome sequencing of akame (Lates japonicus).</title>
        <authorList>
            <person name="Hashiguchi Y."/>
            <person name="Takahashi H."/>
        </authorList>
    </citation>
    <scope>NUCLEOTIDE SEQUENCE</scope>
    <source>
        <strain evidence="6">Kochi</strain>
    </source>
</reference>